<evidence type="ECO:0000313" key="5">
    <source>
        <dbReference type="EMBL" id="CZQ25269.1"/>
    </source>
</evidence>
<dbReference type="SUPFAM" id="SSF53448">
    <property type="entry name" value="Nucleotide-diphospho-sugar transferases"/>
    <property type="match status" value="1"/>
</dbReference>
<dbReference type="PANTHER" id="PTHR43685">
    <property type="entry name" value="GLYCOSYLTRANSFERASE"/>
    <property type="match status" value="1"/>
</dbReference>
<keyword evidence="2" id="KW-0328">Glycosyltransferase</keyword>
<dbReference type="InterPro" id="IPR029044">
    <property type="entry name" value="Nucleotide-diphossugar_trans"/>
</dbReference>
<reference evidence="5" key="1">
    <citation type="submission" date="2016-02" db="EMBL/GenBank/DDBJ databases">
        <authorList>
            <person name="Wen L."/>
            <person name="He K."/>
            <person name="Yang H."/>
        </authorList>
    </citation>
    <scope>NUCLEOTIDE SEQUENCE</scope>
    <source>
        <strain evidence="5">QMP</strain>
    </source>
</reference>
<protein>
    <submittedName>
        <fullName evidence="5">WcaA</fullName>
    </submittedName>
</protein>
<proteinExistence type="inferred from homology"/>
<gene>
    <name evidence="5" type="primary">spsA</name>
</gene>
<dbReference type="Gene3D" id="3.90.550.10">
    <property type="entry name" value="Spore Coat Polysaccharide Biosynthesis Protein SpsA, Chain A"/>
    <property type="match status" value="1"/>
</dbReference>
<dbReference type="PANTHER" id="PTHR43685:SF5">
    <property type="entry name" value="GLYCOSYLTRANSFERASE EPSE-RELATED"/>
    <property type="match status" value="1"/>
</dbReference>
<dbReference type="InterPro" id="IPR001173">
    <property type="entry name" value="Glyco_trans_2-like"/>
</dbReference>
<dbReference type="CDD" id="cd04196">
    <property type="entry name" value="GT_2_like_d"/>
    <property type="match status" value="1"/>
</dbReference>
<comment type="similarity">
    <text evidence="1">Belongs to the glycosyltransferase 2 family.</text>
</comment>
<organism evidence="5">
    <name type="scientific">Klebsiella pneumoniae</name>
    <dbReference type="NCBI Taxonomy" id="573"/>
    <lineage>
        <taxon>Bacteria</taxon>
        <taxon>Pseudomonadati</taxon>
        <taxon>Pseudomonadota</taxon>
        <taxon>Gammaproteobacteria</taxon>
        <taxon>Enterobacterales</taxon>
        <taxon>Enterobacteriaceae</taxon>
        <taxon>Klebsiella/Raoultella group</taxon>
        <taxon>Klebsiella</taxon>
        <taxon>Klebsiella pneumoniae complex</taxon>
    </lineage>
</organism>
<evidence type="ECO:0000256" key="3">
    <source>
        <dbReference type="ARBA" id="ARBA00022679"/>
    </source>
</evidence>
<dbReference type="EMBL" id="LT174598">
    <property type="protein sequence ID" value="CZQ25269.1"/>
    <property type="molecule type" value="Genomic_DNA"/>
</dbReference>
<feature type="domain" description="Glycosyltransferase 2-like" evidence="4">
    <location>
        <begin position="7"/>
        <end position="113"/>
    </location>
</feature>
<dbReference type="InterPro" id="IPR050834">
    <property type="entry name" value="Glycosyltransf_2"/>
</dbReference>
<keyword evidence="3" id="KW-0808">Transferase</keyword>
<name>A0A193SFE8_KLEPN</name>
<evidence type="ECO:0000256" key="2">
    <source>
        <dbReference type="ARBA" id="ARBA00022676"/>
    </source>
</evidence>
<evidence type="ECO:0000256" key="1">
    <source>
        <dbReference type="ARBA" id="ARBA00006739"/>
    </source>
</evidence>
<accession>A0A193SFE8</accession>
<dbReference type="Pfam" id="PF00535">
    <property type="entry name" value="Glycos_transf_2"/>
    <property type="match status" value="1"/>
</dbReference>
<sequence>MNRSVAILMAVRNGQEYLQPQLDSFLNQTYKNWCLYVSDDGSTDSTAEIVNNFYLSHPEISGFLKKGPCLGFCQNFQSMINDEKIIADYYAFSDQDDIWLPEKIENAVRFLDSVPSDTPALYCSATTLIDQAGNIIGESLSPNKALSFANALLHNVASGNTMVFNHKARELLMAASSEEMVVHDWSLYQIVSACNGRIYFDHTPGVLYRQHSNNVIGDGRNIFLRVRNFFSSFKGNRADWNKRNKTVLDKIVAHFGENEKQVYYNYNNISKSRFLKRIYFYIKSGVYHQYKLGTLSTIIYVCVGKM</sequence>
<evidence type="ECO:0000259" key="4">
    <source>
        <dbReference type="Pfam" id="PF00535"/>
    </source>
</evidence>
<dbReference type="AlphaFoldDB" id="A0A193SFE8"/>
<dbReference type="GO" id="GO:0016757">
    <property type="term" value="F:glycosyltransferase activity"/>
    <property type="evidence" value="ECO:0007669"/>
    <property type="project" value="UniProtKB-KW"/>
</dbReference>
<reference evidence="5" key="2">
    <citation type="submission" date="2016-06" db="EMBL/GenBank/DDBJ databases">
        <title>Towards a vaccine: An investigation of Klebsiella pneumoniae surface antigens.</title>
        <authorList>
            <person name="Follador R."/>
            <person name="Heinz E."/>
            <person name="Wyres K.L."/>
            <person name="Ellington M.J."/>
            <person name="Kowarik M."/>
            <person name="Holt K.E."/>
            <person name="Thomson N.R."/>
        </authorList>
    </citation>
    <scope>NUCLEOTIDE SEQUENCE</scope>
    <source>
        <strain evidence="5">QMP</strain>
    </source>
</reference>